<proteinExistence type="inferred from homology"/>
<organism evidence="14 15">
    <name type="scientific">Caenorhabditis auriculariae</name>
    <dbReference type="NCBI Taxonomy" id="2777116"/>
    <lineage>
        <taxon>Eukaryota</taxon>
        <taxon>Metazoa</taxon>
        <taxon>Ecdysozoa</taxon>
        <taxon>Nematoda</taxon>
        <taxon>Chromadorea</taxon>
        <taxon>Rhabditida</taxon>
        <taxon>Rhabditina</taxon>
        <taxon>Rhabditomorpha</taxon>
        <taxon>Rhabditoidea</taxon>
        <taxon>Rhabditidae</taxon>
        <taxon>Peloderinae</taxon>
        <taxon>Caenorhabditis</taxon>
    </lineage>
</organism>
<reference evidence="14" key="1">
    <citation type="submission" date="2020-10" db="EMBL/GenBank/DDBJ databases">
        <authorList>
            <person name="Kikuchi T."/>
        </authorList>
    </citation>
    <scope>NUCLEOTIDE SEQUENCE</scope>
    <source>
        <strain evidence="14">NKZ352</strain>
    </source>
</reference>
<evidence type="ECO:0000256" key="6">
    <source>
        <dbReference type="ARBA" id="ARBA00022816"/>
    </source>
</evidence>
<dbReference type="GO" id="GO:0070762">
    <property type="term" value="C:nuclear pore transmembrane ring"/>
    <property type="evidence" value="ECO:0007669"/>
    <property type="project" value="TreeGrafter"/>
</dbReference>
<dbReference type="GO" id="GO:0006999">
    <property type="term" value="P:nuclear pore organization"/>
    <property type="evidence" value="ECO:0007669"/>
    <property type="project" value="TreeGrafter"/>
</dbReference>
<evidence type="ECO:0000256" key="10">
    <source>
        <dbReference type="ARBA" id="ARBA00023132"/>
    </source>
</evidence>
<dbReference type="AlphaFoldDB" id="A0A8S1GSW2"/>
<feature type="transmembrane region" description="Helical" evidence="13">
    <location>
        <begin position="159"/>
        <end position="180"/>
    </location>
</feature>
<dbReference type="PANTHER" id="PTHR13269">
    <property type="entry name" value="NUCLEOPORIN NDC1"/>
    <property type="match status" value="1"/>
</dbReference>
<keyword evidence="10" id="KW-0906">Nuclear pore complex</keyword>
<keyword evidence="11 13" id="KW-0472">Membrane</keyword>
<feature type="transmembrane region" description="Helical" evidence="13">
    <location>
        <begin position="269"/>
        <end position="287"/>
    </location>
</feature>
<feature type="transmembrane region" description="Helical" evidence="13">
    <location>
        <begin position="186"/>
        <end position="206"/>
    </location>
</feature>
<evidence type="ECO:0000256" key="1">
    <source>
        <dbReference type="ARBA" id="ARBA00004232"/>
    </source>
</evidence>
<dbReference type="OrthoDB" id="67850at2759"/>
<feature type="transmembrane region" description="Helical" evidence="13">
    <location>
        <begin position="77"/>
        <end position="105"/>
    </location>
</feature>
<evidence type="ECO:0000256" key="12">
    <source>
        <dbReference type="ARBA" id="ARBA00023242"/>
    </source>
</evidence>
<evidence type="ECO:0000256" key="9">
    <source>
        <dbReference type="ARBA" id="ARBA00023010"/>
    </source>
</evidence>
<comment type="subcellular location">
    <subcellularLocation>
        <location evidence="1">Nucleus membrane</location>
        <topology evidence="1">Multi-pass membrane protein</topology>
    </subcellularLocation>
    <subcellularLocation>
        <location evidence="2">Nucleus</location>
        <location evidence="2">Nuclear pore complex</location>
    </subcellularLocation>
</comment>
<dbReference type="Proteomes" id="UP000835052">
    <property type="component" value="Unassembled WGS sequence"/>
</dbReference>
<keyword evidence="9" id="KW-0811">Translocation</keyword>
<dbReference type="GO" id="GO:0030674">
    <property type="term" value="F:protein-macromolecule adaptor activity"/>
    <property type="evidence" value="ECO:0007669"/>
    <property type="project" value="TreeGrafter"/>
</dbReference>
<evidence type="ECO:0000256" key="13">
    <source>
        <dbReference type="SAM" id="Phobius"/>
    </source>
</evidence>
<dbReference type="EMBL" id="CAJGYM010000005">
    <property type="protein sequence ID" value="CAD6186787.1"/>
    <property type="molecule type" value="Genomic_DNA"/>
</dbReference>
<keyword evidence="8 13" id="KW-1133">Transmembrane helix</keyword>
<evidence type="ECO:0000256" key="11">
    <source>
        <dbReference type="ARBA" id="ARBA00023136"/>
    </source>
</evidence>
<evidence type="ECO:0000313" key="15">
    <source>
        <dbReference type="Proteomes" id="UP000835052"/>
    </source>
</evidence>
<keyword evidence="7" id="KW-0653">Protein transport</keyword>
<keyword evidence="6" id="KW-0509">mRNA transport</keyword>
<name>A0A8S1GSW2_9PELO</name>
<dbReference type="Pfam" id="PF09531">
    <property type="entry name" value="Ndc1_Nup"/>
    <property type="match status" value="2"/>
</dbReference>
<keyword evidence="12" id="KW-0539">Nucleus</keyword>
<evidence type="ECO:0000313" key="14">
    <source>
        <dbReference type="EMBL" id="CAD6186787.1"/>
    </source>
</evidence>
<gene>
    <name evidence="14" type="ORF">CAUJ_LOCUS2706</name>
</gene>
<evidence type="ECO:0000256" key="2">
    <source>
        <dbReference type="ARBA" id="ARBA00004567"/>
    </source>
</evidence>
<dbReference type="GO" id="GO:0015031">
    <property type="term" value="P:protein transport"/>
    <property type="evidence" value="ECO:0007669"/>
    <property type="project" value="UniProtKB-KW"/>
</dbReference>
<keyword evidence="15" id="KW-1185">Reference proteome</keyword>
<sequence>MLGDFASPSSSLLVENDKIFSSGSASRRLPGISKNVSMSHTRSPNMNGSFSRPTITTTIFDQIINWFRAELFIRTRLAAAACAFLSVLIFSFFKVLLSCSVWSPFASVKGAIFWFIFPLHWFPMAAFGAFSMAVIYIMITQLFDVDQLPRLSPTNLKTILAIALEFAHKMVFTIFLLYTTSSYYQTRVYLTSISIGCLVSSCLVVLRNDFLLRFPNSKIDSIRSLISAITSESFLVFLKNCAIEASCPFGATVALQIVLGLIFVGFRSLLVVFDAVFFFTVFSNLFCQHIYYKLSIKITNQIIMTPIQFSLPPPYAVHSPTPQQTRTLTNVLETSDKQLKVFAFTDLRDVAWNDAKRRQDVFSLSQPGGHPRNWKAISAACTNVLEEFNSKIVAASARLTGSSWADHDEDDPSAPKDMLLMPQKSRDLAFPRQRQAPIFRPLTAPAPNKWSRKIAPIAPALVVSRYEAHLCALAAEGLYMLVVDSLHEDRYGVVQKDLKDLVSLLCRVLLNIDTFERARASTVDRSDRGDVTFLRLVHTSLLSSLKRVHSAFGPHLRSLKLSDDDIRTIRLVCQAEDF</sequence>
<evidence type="ECO:0000256" key="7">
    <source>
        <dbReference type="ARBA" id="ARBA00022927"/>
    </source>
</evidence>
<comment type="similarity">
    <text evidence="3">Belongs to the NDC1 family.</text>
</comment>
<comment type="caution">
    <text evidence="14">The sequence shown here is derived from an EMBL/GenBank/DDBJ whole genome shotgun (WGS) entry which is preliminary data.</text>
</comment>
<dbReference type="PANTHER" id="PTHR13269:SF6">
    <property type="entry name" value="NUCLEOPORIN NDC1"/>
    <property type="match status" value="1"/>
</dbReference>
<keyword evidence="4" id="KW-0813">Transport</keyword>
<dbReference type="InterPro" id="IPR019049">
    <property type="entry name" value="Nucleoporin_prot_Ndc1/Nup"/>
</dbReference>
<accession>A0A8S1GSW2</accession>
<dbReference type="GO" id="GO:0031965">
    <property type="term" value="C:nuclear membrane"/>
    <property type="evidence" value="ECO:0007669"/>
    <property type="project" value="UniProtKB-SubCell"/>
</dbReference>
<evidence type="ECO:0008006" key="16">
    <source>
        <dbReference type="Google" id="ProtNLM"/>
    </source>
</evidence>
<keyword evidence="5 13" id="KW-0812">Transmembrane</keyword>
<evidence type="ECO:0000256" key="5">
    <source>
        <dbReference type="ARBA" id="ARBA00022692"/>
    </source>
</evidence>
<feature type="transmembrane region" description="Helical" evidence="13">
    <location>
        <begin position="241"/>
        <end position="263"/>
    </location>
</feature>
<protein>
    <recommendedName>
        <fullName evidence="16">Nucleoporin NDC1</fullName>
    </recommendedName>
</protein>
<evidence type="ECO:0000256" key="3">
    <source>
        <dbReference type="ARBA" id="ARBA00005760"/>
    </source>
</evidence>
<feature type="transmembrane region" description="Helical" evidence="13">
    <location>
        <begin position="111"/>
        <end position="139"/>
    </location>
</feature>
<dbReference type="GO" id="GO:0051028">
    <property type="term" value="P:mRNA transport"/>
    <property type="evidence" value="ECO:0007669"/>
    <property type="project" value="UniProtKB-KW"/>
</dbReference>
<evidence type="ECO:0000256" key="8">
    <source>
        <dbReference type="ARBA" id="ARBA00022989"/>
    </source>
</evidence>
<evidence type="ECO:0000256" key="4">
    <source>
        <dbReference type="ARBA" id="ARBA00022448"/>
    </source>
</evidence>